<accession>A0A091D6F0</accession>
<evidence type="ECO:0000313" key="1">
    <source>
        <dbReference type="EMBL" id="KFO25820.1"/>
    </source>
</evidence>
<protein>
    <submittedName>
        <fullName evidence="1">Uncharacterized protein</fullName>
    </submittedName>
</protein>
<organism evidence="1 2">
    <name type="scientific">Fukomys damarensis</name>
    <name type="common">Damaraland mole rat</name>
    <name type="synonym">Cryptomys damarensis</name>
    <dbReference type="NCBI Taxonomy" id="885580"/>
    <lineage>
        <taxon>Eukaryota</taxon>
        <taxon>Metazoa</taxon>
        <taxon>Chordata</taxon>
        <taxon>Craniata</taxon>
        <taxon>Vertebrata</taxon>
        <taxon>Euteleostomi</taxon>
        <taxon>Mammalia</taxon>
        <taxon>Eutheria</taxon>
        <taxon>Euarchontoglires</taxon>
        <taxon>Glires</taxon>
        <taxon>Rodentia</taxon>
        <taxon>Hystricomorpha</taxon>
        <taxon>Bathyergidae</taxon>
        <taxon>Fukomys</taxon>
    </lineage>
</organism>
<dbReference type="AlphaFoldDB" id="A0A091D6F0"/>
<sequence length="149" mass="16422">MAATSHKLSSDQERLRSNSKLVWKQGLYDSGSNSSTIRITSQEQCSLNALLKVSVLRYQELHAVGDVWENESSLWEVFPHSETRAVFGGEDGERTGNCLVCRHGYHSPHQRSQLYPLIVDSLQVIAGGLIQALVPSPLMRSAAVATQDS</sequence>
<gene>
    <name evidence="1" type="ORF">H920_12738</name>
</gene>
<evidence type="ECO:0000313" key="2">
    <source>
        <dbReference type="Proteomes" id="UP000028990"/>
    </source>
</evidence>
<proteinExistence type="predicted"/>
<dbReference type="EMBL" id="KN123330">
    <property type="protein sequence ID" value="KFO25820.1"/>
    <property type="molecule type" value="Genomic_DNA"/>
</dbReference>
<reference evidence="1 2" key="1">
    <citation type="submission" date="2013-11" db="EMBL/GenBank/DDBJ databases">
        <title>The Damaraland mole rat (Fukomys damarensis) genome and evolution of African mole rats.</title>
        <authorList>
            <person name="Gladyshev V.N."/>
            <person name="Fang X."/>
        </authorList>
    </citation>
    <scope>NUCLEOTIDE SEQUENCE [LARGE SCALE GENOMIC DNA]</scope>
    <source>
        <tissue evidence="1">Liver</tissue>
    </source>
</reference>
<dbReference type="Proteomes" id="UP000028990">
    <property type="component" value="Unassembled WGS sequence"/>
</dbReference>
<keyword evidence="2" id="KW-1185">Reference proteome</keyword>
<name>A0A091D6F0_FUKDA</name>